<dbReference type="AlphaFoldDB" id="A0A1X7KLL4"/>
<dbReference type="Pfam" id="PF13549">
    <property type="entry name" value="ATP-grasp_5"/>
    <property type="match status" value="1"/>
</dbReference>
<dbReference type="RefSeq" id="WP_085483608.1">
    <property type="nucleotide sequence ID" value="NZ_FXAT01000004.1"/>
</dbReference>
<dbReference type="EMBL" id="FXAT01000004">
    <property type="protein sequence ID" value="SMG42041.1"/>
    <property type="molecule type" value="Genomic_DNA"/>
</dbReference>
<dbReference type="SUPFAM" id="SSF52210">
    <property type="entry name" value="Succinyl-CoA synthetase domains"/>
    <property type="match status" value="2"/>
</dbReference>
<dbReference type="InterPro" id="IPR016102">
    <property type="entry name" value="Succinyl-CoA_synth-like"/>
</dbReference>
<dbReference type="InterPro" id="IPR032875">
    <property type="entry name" value="Succ_CoA_lig_flav_dom"/>
</dbReference>
<dbReference type="Pfam" id="PF13380">
    <property type="entry name" value="CoA_binding_2"/>
    <property type="match status" value="1"/>
</dbReference>
<dbReference type="Gene3D" id="3.30.470.20">
    <property type="entry name" value="ATP-grasp fold, B domain"/>
    <property type="match status" value="1"/>
</dbReference>
<keyword evidence="1" id="KW-0436">Ligase</keyword>
<evidence type="ECO:0000256" key="4">
    <source>
        <dbReference type="ARBA" id="ARBA00060888"/>
    </source>
</evidence>
<dbReference type="Gene3D" id="3.30.1490.20">
    <property type="entry name" value="ATP-grasp fold, A domain"/>
    <property type="match status" value="1"/>
</dbReference>
<keyword evidence="8" id="KW-1185">Reference proteome</keyword>
<dbReference type="SMART" id="SM00881">
    <property type="entry name" value="CoA_binding"/>
    <property type="match status" value="1"/>
</dbReference>
<sequence length="712" mass="74677">MKNEIESKALLRACGIATTEPVLATTAAEARRAAAALSAPAVLKVVSPDIVHKAAAGGVRVGVPLAEVERAFDAIVSACHASSPNARIEGVLVEERVPEGLEVFIGARVDRDYGAIVLLGHGGTGVEQREAPAAALAPLDSRAAQALIDEAFAPQRQALDTDGRAALLKCLLAIAGGDGLLMRGETGDLDINPVVVGANGCVAVDAVVMPLDPALSARVLSDEQVARAGNARRARLGDGRALFDPESIAFIGASTVSSKLGYRSIRNLLDYGFEGRIYPIHPKAATICDLPAYPTISDVPGPVDRAYIALGAAQVPQALRECQRKGVKVVQVLTAGFSEWSAAEDAATGERLEREIAGVLADGGMRMVGPNCIGTFSATSRMALGAARYCPTEKRGITFISQSGTFAGDVVRRAQVQGVPVARVLSCGNCADLDLIDFLLFCESDPDTTLIGFYSESIRDPGLFFRLARRIRKPVVLFKGGTTEQGLAAAGSHTAALATDQTLWRAALRQAGVLQVDSVDELMDAFLIHSAHGSLPGPRLGVFGSGGGVSVTCSDVAARAGLQVPAFSTANAGKLRRFGVPGTSIANPIDIPVWGLKDGERHIFGEIIDQLKQDPALDVVVVYVEMGSIMDFSDDEASGLKELESICASIASAKPTGPKVVVALRSTGDQTQEDFVRRKRAELLPKGIAVFSSTTRAVRALQKLFTLSARSD</sequence>
<protein>
    <submittedName>
        <fullName evidence="7">Acyl-CoA synthetase (NDP forming)</fullName>
    </submittedName>
</protein>
<dbReference type="STRING" id="1515439.SAMN06265784_10430"/>
<dbReference type="InterPro" id="IPR013815">
    <property type="entry name" value="ATP_grasp_subdomain_1"/>
</dbReference>
<evidence type="ECO:0000313" key="7">
    <source>
        <dbReference type="EMBL" id="SMG42041.1"/>
    </source>
</evidence>
<dbReference type="GO" id="GO:0016874">
    <property type="term" value="F:ligase activity"/>
    <property type="evidence" value="ECO:0007669"/>
    <property type="project" value="UniProtKB-KW"/>
</dbReference>
<evidence type="ECO:0000256" key="1">
    <source>
        <dbReference type="ARBA" id="ARBA00022598"/>
    </source>
</evidence>
<dbReference type="InterPro" id="IPR003781">
    <property type="entry name" value="CoA-bd"/>
</dbReference>
<dbReference type="InterPro" id="IPR011761">
    <property type="entry name" value="ATP-grasp"/>
</dbReference>
<dbReference type="InterPro" id="IPR036291">
    <property type="entry name" value="NAD(P)-bd_dom_sf"/>
</dbReference>
<dbReference type="SUPFAM" id="SSF56059">
    <property type="entry name" value="Glutathione synthetase ATP-binding domain-like"/>
    <property type="match status" value="1"/>
</dbReference>
<feature type="domain" description="ATP-grasp" evidence="6">
    <location>
        <begin position="8"/>
        <end position="220"/>
    </location>
</feature>
<dbReference type="InterPro" id="IPR051538">
    <property type="entry name" value="Acyl-CoA_Synth/Transferase"/>
</dbReference>
<dbReference type="GO" id="GO:0046872">
    <property type="term" value="F:metal ion binding"/>
    <property type="evidence" value="ECO:0007669"/>
    <property type="project" value="InterPro"/>
</dbReference>
<keyword evidence="2 5" id="KW-0547">Nucleotide-binding</keyword>
<comment type="similarity">
    <text evidence="4">In the N-terminal section; belongs to the acetate CoA ligase alpha subunit family.</text>
</comment>
<accession>A0A1X7KLL4</accession>
<evidence type="ECO:0000256" key="5">
    <source>
        <dbReference type="PROSITE-ProRule" id="PRU00409"/>
    </source>
</evidence>
<dbReference type="PANTHER" id="PTHR43334">
    <property type="entry name" value="ACETATE--COA LIGASE [ADP-FORMING]"/>
    <property type="match status" value="1"/>
</dbReference>
<reference evidence="8" key="1">
    <citation type="submission" date="2017-04" db="EMBL/GenBank/DDBJ databases">
        <authorList>
            <person name="Varghese N."/>
            <person name="Submissions S."/>
        </authorList>
    </citation>
    <scope>NUCLEOTIDE SEQUENCE [LARGE SCALE GENOMIC DNA]</scope>
    <source>
        <strain evidence="8">LMG 29540</strain>
    </source>
</reference>
<evidence type="ECO:0000256" key="3">
    <source>
        <dbReference type="ARBA" id="ARBA00022840"/>
    </source>
</evidence>
<gene>
    <name evidence="7" type="ORF">SAMN06265784_10430</name>
</gene>
<dbReference type="Gene3D" id="3.40.50.720">
    <property type="entry name" value="NAD(P)-binding Rossmann-like Domain"/>
    <property type="match status" value="1"/>
</dbReference>
<dbReference type="SUPFAM" id="SSF51735">
    <property type="entry name" value="NAD(P)-binding Rossmann-fold domains"/>
    <property type="match status" value="1"/>
</dbReference>
<dbReference type="Pfam" id="PF13607">
    <property type="entry name" value="Succ_CoA_lig"/>
    <property type="match status" value="1"/>
</dbReference>
<evidence type="ECO:0000259" key="6">
    <source>
        <dbReference type="PROSITE" id="PS50975"/>
    </source>
</evidence>
<dbReference type="OrthoDB" id="9807426at2"/>
<proteinExistence type="inferred from homology"/>
<organism evidence="7 8">
    <name type="scientific">Paraburkholderia susongensis</name>
    <dbReference type="NCBI Taxonomy" id="1515439"/>
    <lineage>
        <taxon>Bacteria</taxon>
        <taxon>Pseudomonadati</taxon>
        <taxon>Pseudomonadota</taxon>
        <taxon>Betaproteobacteria</taxon>
        <taxon>Burkholderiales</taxon>
        <taxon>Burkholderiaceae</taxon>
        <taxon>Paraburkholderia</taxon>
    </lineage>
</organism>
<evidence type="ECO:0000313" key="8">
    <source>
        <dbReference type="Proteomes" id="UP000193228"/>
    </source>
</evidence>
<dbReference type="PROSITE" id="PS50975">
    <property type="entry name" value="ATP_GRASP"/>
    <property type="match status" value="1"/>
</dbReference>
<dbReference type="FunFam" id="3.30.1490.20:FF:000020">
    <property type="entry name" value="Protein lysine acetyltransferase"/>
    <property type="match status" value="1"/>
</dbReference>
<evidence type="ECO:0000256" key="2">
    <source>
        <dbReference type="ARBA" id="ARBA00022741"/>
    </source>
</evidence>
<dbReference type="Proteomes" id="UP000193228">
    <property type="component" value="Unassembled WGS sequence"/>
</dbReference>
<dbReference type="GO" id="GO:0005524">
    <property type="term" value="F:ATP binding"/>
    <property type="evidence" value="ECO:0007669"/>
    <property type="project" value="UniProtKB-UniRule"/>
</dbReference>
<dbReference type="PANTHER" id="PTHR43334:SF1">
    <property type="entry name" value="3-HYDROXYPROPIONATE--COA LIGASE [ADP-FORMING]"/>
    <property type="match status" value="1"/>
</dbReference>
<keyword evidence="3 5" id="KW-0067">ATP-binding</keyword>
<name>A0A1X7KLL4_9BURK</name>
<dbReference type="Gene3D" id="3.40.50.261">
    <property type="entry name" value="Succinyl-CoA synthetase domains"/>
    <property type="match status" value="2"/>
</dbReference>